<reference evidence="2" key="1">
    <citation type="submission" date="2021-12" db="EMBL/GenBank/DDBJ databases">
        <authorList>
            <person name="Rodrigo-Torres L."/>
            <person name="Arahal R. D."/>
            <person name="Lucena T."/>
        </authorList>
    </citation>
    <scope>NUCLEOTIDE SEQUENCE</scope>
    <source>
        <strain evidence="2">CECT 8267</strain>
    </source>
</reference>
<dbReference type="PANTHER" id="PTHR23011:SF28">
    <property type="entry name" value="CYCLIC NUCLEOTIDE-BINDING DOMAIN CONTAINING PROTEIN"/>
    <property type="match status" value="1"/>
</dbReference>
<dbReference type="CDD" id="cd00038">
    <property type="entry name" value="CAP_ED"/>
    <property type="match status" value="1"/>
</dbReference>
<dbReference type="EMBL" id="CAKLPX010000002">
    <property type="protein sequence ID" value="CAH0992265.1"/>
    <property type="molecule type" value="Genomic_DNA"/>
</dbReference>
<dbReference type="InterPro" id="IPR018490">
    <property type="entry name" value="cNMP-bd_dom_sf"/>
</dbReference>
<organism evidence="2 3">
    <name type="scientific">Sinobacterium norvegicum</name>
    <dbReference type="NCBI Taxonomy" id="1641715"/>
    <lineage>
        <taxon>Bacteria</taxon>
        <taxon>Pseudomonadati</taxon>
        <taxon>Pseudomonadota</taxon>
        <taxon>Gammaproteobacteria</taxon>
        <taxon>Cellvibrionales</taxon>
        <taxon>Spongiibacteraceae</taxon>
        <taxon>Sinobacterium</taxon>
    </lineage>
</organism>
<evidence type="ECO:0000259" key="1">
    <source>
        <dbReference type="PROSITE" id="PS50042"/>
    </source>
</evidence>
<dbReference type="Pfam" id="PF00027">
    <property type="entry name" value="cNMP_binding"/>
    <property type="match status" value="1"/>
</dbReference>
<dbReference type="SUPFAM" id="SSF51206">
    <property type="entry name" value="cAMP-binding domain-like"/>
    <property type="match status" value="1"/>
</dbReference>
<dbReference type="Proteomes" id="UP000838100">
    <property type="component" value="Unassembled WGS sequence"/>
</dbReference>
<dbReference type="InterPro" id="IPR000595">
    <property type="entry name" value="cNMP-bd_dom"/>
</dbReference>
<accession>A0ABM9AHM7</accession>
<proteinExistence type="predicted"/>
<dbReference type="PANTHER" id="PTHR23011">
    <property type="entry name" value="CYCLIC NUCLEOTIDE-BINDING DOMAIN CONTAINING PROTEIN"/>
    <property type="match status" value="1"/>
</dbReference>
<gene>
    <name evidence="2" type="ORF">SIN8267_02384</name>
</gene>
<dbReference type="PROSITE" id="PS50042">
    <property type="entry name" value="CNMP_BINDING_3"/>
    <property type="match status" value="1"/>
</dbReference>
<feature type="domain" description="Cyclic nucleotide-binding" evidence="1">
    <location>
        <begin position="23"/>
        <end position="127"/>
    </location>
</feature>
<protein>
    <recommendedName>
        <fullName evidence="1">Cyclic nucleotide-binding domain-containing protein</fullName>
    </recommendedName>
</protein>
<evidence type="ECO:0000313" key="3">
    <source>
        <dbReference type="Proteomes" id="UP000838100"/>
    </source>
</evidence>
<comment type="caution">
    <text evidence="2">The sequence shown here is derived from an EMBL/GenBank/DDBJ whole genome shotgun (WGS) entry which is preliminary data.</text>
</comment>
<dbReference type="RefSeq" id="WP_237444953.1">
    <property type="nucleotide sequence ID" value="NZ_CAKLPX010000002.1"/>
</dbReference>
<evidence type="ECO:0000313" key="2">
    <source>
        <dbReference type="EMBL" id="CAH0992265.1"/>
    </source>
</evidence>
<keyword evidence="3" id="KW-1185">Reference proteome</keyword>
<dbReference type="InterPro" id="IPR014710">
    <property type="entry name" value="RmlC-like_jellyroll"/>
</dbReference>
<sequence>MQITAIHDLANVDLEAALQRLPFFRKIRASSESQFKQLMGFCRIVEMGSDEVILRRGDKSTWLYFLLRGELLVFADTDEDEAPVNHILPGEMFGDLALIGDSERQATVCSSPSGSGVRLFACDASCFGMLEDDYPVSLETKLIFYRMMTDSVRWKLEKNRMAQPQHELSKRMISLPVFRGVKDGLEELHALVEQTIALADILLAWNSETNASASYISCEEKSAI</sequence>
<name>A0ABM9AHM7_9GAMM</name>
<dbReference type="Gene3D" id="2.60.120.10">
    <property type="entry name" value="Jelly Rolls"/>
    <property type="match status" value="1"/>
</dbReference>
<dbReference type="SMART" id="SM00100">
    <property type="entry name" value="cNMP"/>
    <property type="match status" value="1"/>
</dbReference>